<evidence type="ECO:0000256" key="1">
    <source>
        <dbReference type="ARBA" id="ARBA00005721"/>
    </source>
</evidence>
<evidence type="ECO:0000313" key="4">
    <source>
        <dbReference type="Proteomes" id="UP000595221"/>
    </source>
</evidence>
<gene>
    <name evidence="3" type="ORF">I6H58_06240</name>
</gene>
<feature type="region of interest" description="Disordered" evidence="2">
    <location>
        <begin position="1"/>
        <end position="28"/>
    </location>
</feature>
<protein>
    <submittedName>
        <fullName evidence="3">Asp23/Gls24 family envelope stress response protein</fullName>
    </submittedName>
</protein>
<reference evidence="3 4" key="1">
    <citation type="submission" date="2020-12" db="EMBL/GenBank/DDBJ databases">
        <title>FDA dAtabase for Regulatory Grade micrObial Sequences (FDA-ARGOS): Supporting development and validation of Infectious Disease Dx tests.</title>
        <authorList>
            <person name="Sproer C."/>
            <person name="Gronow S."/>
            <person name="Severitt S."/>
            <person name="Schroder I."/>
            <person name="Tallon L."/>
            <person name="Sadzewicz L."/>
            <person name="Zhao X."/>
            <person name="Boylan J."/>
            <person name="Ott S."/>
            <person name="Bowen H."/>
            <person name="Vavikolanu K."/>
            <person name="Mehta A."/>
            <person name="Aluvathingal J."/>
            <person name="Nadendla S."/>
            <person name="Lowell S."/>
            <person name="Myers T."/>
            <person name="Yan Y."/>
            <person name="Sichtig H."/>
        </authorList>
    </citation>
    <scope>NUCLEOTIDE SEQUENCE [LARGE SCALE GENOMIC DNA]</scope>
    <source>
        <strain evidence="3 4">FDAARGOS_1001</strain>
    </source>
</reference>
<dbReference type="Proteomes" id="UP000595221">
    <property type="component" value="Chromosome"/>
</dbReference>
<organism evidence="3 4">
    <name type="scientific">Rothia kristinae</name>
    <dbReference type="NCBI Taxonomy" id="37923"/>
    <lineage>
        <taxon>Bacteria</taxon>
        <taxon>Bacillati</taxon>
        <taxon>Actinomycetota</taxon>
        <taxon>Actinomycetes</taxon>
        <taxon>Micrococcales</taxon>
        <taxon>Micrococcaceae</taxon>
        <taxon>Rothia</taxon>
    </lineage>
</organism>
<dbReference type="InterPro" id="IPR005531">
    <property type="entry name" value="Asp23"/>
</dbReference>
<comment type="similarity">
    <text evidence="1">Belongs to the asp23 family.</text>
</comment>
<dbReference type="AlphaFoldDB" id="A0A7T4MSC7"/>
<evidence type="ECO:0000256" key="2">
    <source>
        <dbReference type="SAM" id="MobiDB-lite"/>
    </source>
</evidence>
<dbReference type="EMBL" id="CP066078">
    <property type="protein sequence ID" value="QQC58599.1"/>
    <property type="molecule type" value="Genomic_DNA"/>
</dbReference>
<dbReference type="RefSeq" id="WP_198489671.1">
    <property type="nucleotide sequence ID" value="NZ_CP066078.1"/>
</dbReference>
<proteinExistence type="inferred from homology"/>
<dbReference type="Pfam" id="PF03780">
    <property type="entry name" value="Asp23"/>
    <property type="match status" value="1"/>
</dbReference>
<accession>A0A7T4MSC7</accession>
<name>A0A7T4MSC7_9MICC</name>
<evidence type="ECO:0000313" key="3">
    <source>
        <dbReference type="EMBL" id="QQC58599.1"/>
    </source>
</evidence>
<sequence>MAETTTAGRPAPSAHAPQPADRQPEERGRTVLAERVIQKIAAQIASEQPHIGGTSGGVLGLGRQESLDARPTVKVELTGRIATLALEVGVRYPAPIRQVTEDLRETLRRRVSEATGVQVRQVDIRVGYLQPRTEQGRRELL</sequence>